<feature type="repeat" description="WD" evidence="3">
    <location>
        <begin position="835"/>
        <end position="857"/>
    </location>
</feature>
<dbReference type="CDD" id="cd00051">
    <property type="entry name" value="EFh"/>
    <property type="match status" value="1"/>
</dbReference>
<dbReference type="PANTHER" id="PTHR44324">
    <property type="entry name" value="WD40 REPEAT DOMAIN 95"/>
    <property type="match status" value="1"/>
</dbReference>
<dbReference type="Pfam" id="PF00400">
    <property type="entry name" value="WD40"/>
    <property type="match status" value="2"/>
</dbReference>
<dbReference type="InterPro" id="IPR036322">
    <property type="entry name" value="WD40_repeat_dom_sf"/>
</dbReference>
<reference evidence="6 7" key="1">
    <citation type="journal article" date="2019" name="Sci. Rep.">
        <title>Comparative genomics of chytrid fungi reveal insights into the obligate biotrophic and pathogenic lifestyle of Synchytrium endobioticum.</title>
        <authorList>
            <person name="van de Vossenberg B.T.L.H."/>
            <person name="Warris S."/>
            <person name="Nguyen H.D.T."/>
            <person name="van Gent-Pelzer M.P.E."/>
            <person name="Joly D.L."/>
            <person name="van de Geest H.C."/>
            <person name="Bonants P.J.M."/>
            <person name="Smith D.S."/>
            <person name="Levesque C.A."/>
            <person name="van der Lee T.A.J."/>
        </authorList>
    </citation>
    <scope>NUCLEOTIDE SEQUENCE [LARGE SCALE GENOMIC DNA]</scope>
    <source>
        <strain evidence="6 7">LEV6574</strain>
    </source>
</reference>
<evidence type="ECO:0000256" key="3">
    <source>
        <dbReference type="PROSITE-ProRule" id="PRU00221"/>
    </source>
</evidence>
<keyword evidence="2" id="KW-0677">Repeat</keyword>
<sequence>MQSAPSKFANIASKALAAARLAAEKRSREMELQATARTPGALNADTKDPEHQRVEREMSLDQFRELLRVFQSLTNGGDGALSLDEFKKAFGRVLGDGLTDDQMSVLFMQIDADANQGIDWDEFSTYMLLRAEGQSMMREAEENHLFDFEGAMGTLARPPISTPHTNMIIYTSWLNHLRRYITLSRDGALCMYNDKLKLQKAFTDIHSSVYGNDDKKCLGTSAGMLRKGGQHANPWAHDAVFMSGANKLAVGWASHEITIHDMNSMDVHYCLDLEDATALSIDFYYNPDDLGAEALLFWGTDTGHVAALQIEPDTLLALSGPKKDYGAIVRDSCHAHFTGTLASFNATNPNSNSGKEGASLLSAKNGNNIFIPVNTNNIPNVMPSSSSNMGGFDSFAAHGVSTNGPRLGTLQKRKAHGDWCVKVKYLEDLGAVVSCSPDPQASLVVSIHRGRWRWDSETLAVHKGVNAFAYCRFPVTLVTGGTDRHVRFWNPHRLKRPIAILKGHVAPISDIVCNETHGQAITMSVDKVVRVWDIRRQQCLQTLTDTIRHRPENIISSLHFSPQNLTLVVASTTLQSYVLSEKRTTGVLSKTPRTHDHPLRSALYNANFRQVISGCDGGVVNVWDATTGAKTFRFQSSSPATSTTTTTPQQQQQAAQMSSSRSEITAMTFDCGRRRIVIGSRDGSIRMYNFNNGQCLHELIKGDDSEVTGLVYIELKDAKYIIATGWSRRVAVFLDDSESFALEPTLAWPSNSTTASTVMNSSWHRDDVLSAAFCPPTMLATSSYDGEIILSTLMTGHIIHRMKPPLWEFTEPQKRSLDKVLFLPSRINNLNAAALISSGSDGIIRFWNVWSGAEVHEFDAVQGRQEGVFALAVNEDDTLVVTGDTAGYVALWNIKDTCSGMSFPTNGIETVGLVYQYRAHVRSIVSVDIAEQYRCVVTASTDMTVRMFTYEGLYVGTFGQSWDILNPDTWMGVSPDDVLAIEAQEAEEREELARVKSLSNKVKERFMSPKFKKQAALRSQSAIKAEAISVTSDKMLQETNTRPTLASTTCQTSPEVLAIPAPATEEQVPVKPDQPQVSSVTNYGSTIFAKELGSKLPHKKTVKELQIKDSYSQRVYQLLNHHEIAEVIEIAQPASLNHKHRSHV</sequence>
<keyword evidence="1 3" id="KW-0853">WD repeat</keyword>
<dbReference type="VEuPathDB" id="FungiDB:SeMB42_g04804"/>
<dbReference type="Gene3D" id="1.10.238.10">
    <property type="entry name" value="EF-hand"/>
    <property type="match status" value="1"/>
</dbReference>
<feature type="repeat" description="WD" evidence="3">
    <location>
        <begin position="657"/>
        <end position="698"/>
    </location>
</feature>
<proteinExistence type="predicted"/>
<dbReference type="PROSITE" id="PS50082">
    <property type="entry name" value="WD_REPEATS_2"/>
    <property type="match status" value="4"/>
</dbReference>
<dbReference type="Gene3D" id="2.130.10.10">
    <property type="entry name" value="YVTN repeat-like/Quinoprotein amine dehydrogenase"/>
    <property type="match status" value="4"/>
</dbReference>
<dbReference type="OrthoDB" id="10251381at2759"/>
<comment type="caution">
    <text evidence="6">The sequence shown here is derived from an EMBL/GenBank/DDBJ whole genome shotgun (WGS) entry which is preliminary data.</text>
</comment>
<dbReference type="AlphaFoldDB" id="A0A507DEA5"/>
<evidence type="ECO:0000256" key="1">
    <source>
        <dbReference type="ARBA" id="ARBA00022574"/>
    </source>
</evidence>
<feature type="repeat" description="WD" evidence="3">
    <location>
        <begin position="861"/>
        <end position="895"/>
    </location>
</feature>
<dbReference type="PANTHER" id="PTHR44324:SF4">
    <property type="entry name" value="WD40 REPEAT DOMAIN 95"/>
    <property type="match status" value="1"/>
</dbReference>
<dbReference type="PROSITE" id="PS50222">
    <property type="entry name" value="EF_HAND_2"/>
    <property type="match status" value="2"/>
</dbReference>
<evidence type="ECO:0000313" key="6">
    <source>
        <dbReference type="EMBL" id="TPX49866.1"/>
    </source>
</evidence>
<gene>
    <name evidence="6" type="ORF">SeLEV6574_g01250</name>
</gene>
<feature type="compositionally biased region" description="Low complexity" evidence="4">
    <location>
        <begin position="635"/>
        <end position="660"/>
    </location>
</feature>
<feature type="domain" description="EF-hand" evidence="5">
    <location>
        <begin position="61"/>
        <end position="96"/>
    </location>
</feature>
<evidence type="ECO:0000313" key="7">
    <source>
        <dbReference type="Proteomes" id="UP000320475"/>
    </source>
</evidence>
<feature type="region of interest" description="Disordered" evidence="4">
    <location>
        <begin position="635"/>
        <end position="661"/>
    </location>
</feature>
<dbReference type="InterPro" id="IPR011044">
    <property type="entry name" value="Quino_amine_DH_bsu"/>
</dbReference>
<dbReference type="Proteomes" id="UP000320475">
    <property type="component" value="Unassembled WGS sequence"/>
</dbReference>
<dbReference type="Pfam" id="PF13499">
    <property type="entry name" value="EF-hand_7"/>
    <property type="match status" value="1"/>
</dbReference>
<dbReference type="SMART" id="SM00320">
    <property type="entry name" value="WD40"/>
    <property type="match status" value="12"/>
</dbReference>
<dbReference type="InterPro" id="IPR001680">
    <property type="entry name" value="WD40_rpt"/>
</dbReference>
<feature type="domain" description="EF-hand" evidence="5">
    <location>
        <begin position="98"/>
        <end position="133"/>
    </location>
</feature>
<feature type="region of interest" description="Disordered" evidence="4">
    <location>
        <begin position="29"/>
        <end position="51"/>
    </location>
</feature>
<dbReference type="EMBL" id="QEAM01000026">
    <property type="protein sequence ID" value="TPX49866.1"/>
    <property type="molecule type" value="Genomic_DNA"/>
</dbReference>
<dbReference type="SUPFAM" id="SSF47473">
    <property type="entry name" value="EF-hand"/>
    <property type="match status" value="1"/>
</dbReference>
<dbReference type="GO" id="GO:0005509">
    <property type="term" value="F:calcium ion binding"/>
    <property type="evidence" value="ECO:0007669"/>
    <property type="project" value="InterPro"/>
</dbReference>
<feature type="repeat" description="WD" evidence="3">
    <location>
        <begin position="501"/>
        <end position="542"/>
    </location>
</feature>
<evidence type="ECO:0000256" key="4">
    <source>
        <dbReference type="SAM" id="MobiDB-lite"/>
    </source>
</evidence>
<evidence type="ECO:0000259" key="5">
    <source>
        <dbReference type="PROSITE" id="PS50222"/>
    </source>
</evidence>
<dbReference type="InterPro" id="IPR051242">
    <property type="entry name" value="WD-EF-hand_domain"/>
</dbReference>
<dbReference type="SUPFAM" id="SSF50969">
    <property type="entry name" value="YVTN repeat-like/Quinoprotein amine dehydrogenase"/>
    <property type="match status" value="1"/>
</dbReference>
<dbReference type="InterPro" id="IPR019775">
    <property type="entry name" value="WD40_repeat_CS"/>
</dbReference>
<dbReference type="SUPFAM" id="SSF50978">
    <property type="entry name" value="WD40 repeat-like"/>
    <property type="match status" value="1"/>
</dbReference>
<accession>A0A507DEA5</accession>
<dbReference type="InterPro" id="IPR002048">
    <property type="entry name" value="EF_hand_dom"/>
</dbReference>
<dbReference type="PROSITE" id="PS00678">
    <property type="entry name" value="WD_REPEATS_1"/>
    <property type="match status" value="1"/>
</dbReference>
<organism evidence="6 7">
    <name type="scientific">Synchytrium endobioticum</name>
    <dbReference type="NCBI Taxonomy" id="286115"/>
    <lineage>
        <taxon>Eukaryota</taxon>
        <taxon>Fungi</taxon>
        <taxon>Fungi incertae sedis</taxon>
        <taxon>Chytridiomycota</taxon>
        <taxon>Chytridiomycota incertae sedis</taxon>
        <taxon>Chytridiomycetes</taxon>
        <taxon>Synchytriales</taxon>
        <taxon>Synchytriaceae</taxon>
        <taxon>Synchytrium</taxon>
    </lineage>
</organism>
<dbReference type="InterPro" id="IPR011992">
    <property type="entry name" value="EF-hand-dom_pair"/>
</dbReference>
<evidence type="ECO:0000256" key="2">
    <source>
        <dbReference type="ARBA" id="ARBA00022737"/>
    </source>
</evidence>
<dbReference type="PROSITE" id="PS50294">
    <property type="entry name" value="WD_REPEATS_REGION"/>
    <property type="match status" value="1"/>
</dbReference>
<name>A0A507DEA5_9FUNG</name>
<protein>
    <recommendedName>
        <fullName evidence="5">EF-hand domain-containing protein</fullName>
    </recommendedName>
</protein>
<dbReference type="InterPro" id="IPR015943">
    <property type="entry name" value="WD40/YVTN_repeat-like_dom_sf"/>
</dbReference>